<dbReference type="EMBL" id="NBSK02000006">
    <property type="protein sequence ID" value="KAJ0199004.1"/>
    <property type="molecule type" value="Genomic_DNA"/>
</dbReference>
<dbReference type="PANTHER" id="PTHR31973:SF197">
    <property type="entry name" value="SWIM-TYPE DOMAIN-CONTAINING PROTEIN"/>
    <property type="match status" value="1"/>
</dbReference>
<accession>A0A9R1V512</accession>
<evidence type="ECO:0000313" key="2">
    <source>
        <dbReference type="Proteomes" id="UP000235145"/>
    </source>
</evidence>
<sequence>MGEGQCHMERVKAREMIEGNVEENYAKDYTSEVLRSNSRNTCKVWVIVNPNDMDYFQRFYICFKALKDAWNEGCIHVTGLDGCFLKGKIKRELLTTIGRHAYNHVFPIA</sequence>
<protein>
    <submittedName>
        <fullName evidence="1">Uncharacterized protein</fullName>
    </submittedName>
</protein>
<reference evidence="1 2" key="1">
    <citation type="journal article" date="2017" name="Nat. Commun.">
        <title>Genome assembly with in vitro proximity ligation data and whole-genome triplication in lettuce.</title>
        <authorList>
            <person name="Reyes-Chin-Wo S."/>
            <person name="Wang Z."/>
            <person name="Yang X."/>
            <person name="Kozik A."/>
            <person name="Arikit S."/>
            <person name="Song C."/>
            <person name="Xia L."/>
            <person name="Froenicke L."/>
            <person name="Lavelle D.O."/>
            <person name="Truco M.J."/>
            <person name="Xia R."/>
            <person name="Zhu S."/>
            <person name="Xu C."/>
            <person name="Xu H."/>
            <person name="Xu X."/>
            <person name="Cox K."/>
            <person name="Korf I."/>
            <person name="Meyers B.C."/>
            <person name="Michelmore R.W."/>
        </authorList>
    </citation>
    <scope>NUCLEOTIDE SEQUENCE [LARGE SCALE GENOMIC DNA]</scope>
    <source>
        <strain evidence="2">cv. Salinas</strain>
        <tissue evidence="1">Seedlings</tissue>
    </source>
</reference>
<keyword evidence="2" id="KW-1185">Reference proteome</keyword>
<organism evidence="1 2">
    <name type="scientific">Lactuca sativa</name>
    <name type="common">Garden lettuce</name>
    <dbReference type="NCBI Taxonomy" id="4236"/>
    <lineage>
        <taxon>Eukaryota</taxon>
        <taxon>Viridiplantae</taxon>
        <taxon>Streptophyta</taxon>
        <taxon>Embryophyta</taxon>
        <taxon>Tracheophyta</taxon>
        <taxon>Spermatophyta</taxon>
        <taxon>Magnoliopsida</taxon>
        <taxon>eudicotyledons</taxon>
        <taxon>Gunneridae</taxon>
        <taxon>Pentapetalae</taxon>
        <taxon>asterids</taxon>
        <taxon>campanulids</taxon>
        <taxon>Asterales</taxon>
        <taxon>Asteraceae</taxon>
        <taxon>Cichorioideae</taxon>
        <taxon>Cichorieae</taxon>
        <taxon>Lactucinae</taxon>
        <taxon>Lactuca</taxon>
    </lineage>
</organism>
<dbReference type="Proteomes" id="UP000235145">
    <property type="component" value="Unassembled WGS sequence"/>
</dbReference>
<proteinExistence type="predicted"/>
<evidence type="ECO:0000313" key="1">
    <source>
        <dbReference type="EMBL" id="KAJ0199004.1"/>
    </source>
</evidence>
<dbReference type="PANTHER" id="PTHR31973">
    <property type="entry name" value="POLYPROTEIN, PUTATIVE-RELATED"/>
    <property type="match status" value="1"/>
</dbReference>
<comment type="caution">
    <text evidence="1">The sequence shown here is derived from an EMBL/GenBank/DDBJ whole genome shotgun (WGS) entry which is preliminary data.</text>
</comment>
<gene>
    <name evidence="1" type="ORF">LSAT_V11C600332310</name>
</gene>
<name>A0A9R1V512_LACSA</name>
<dbReference type="AlphaFoldDB" id="A0A9R1V512"/>